<feature type="compositionally biased region" description="Pro residues" evidence="1">
    <location>
        <begin position="208"/>
        <end position="223"/>
    </location>
</feature>
<evidence type="ECO:0000313" key="3">
    <source>
        <dbReference type="Proteomes" id="UP001596317"/>
    </source>
</evidence>
<organism evidence="2 3">
    <name type="scientific">Deinococcus multiflagellatus</name>
    <dbReference type="NCBI Taxonomy" id="1656887"/>
    <lineage>
        <taxon>Bacteria</taxon>
        <taxon>Thermotogati</taxon>
        <taxon>Deinococcota</taxon>
        <taxon>Deinococci</taxon>
        <taxon>Deinococcales</taxon>
        <taxon>Deinococcaceae</taxon>
        <taxon>Deinococcus</taxon>
    </lineage>
</organism>
<evidence type="ECO:0008006" key="4">
    <source>
        <dbReference type="Google" id="ProtNLM"/>
    </source>
</evidence>
<dbReference type="RefSeq" id="WP_380057120.1">
    <property type="nucleotide sequence ID" value="NZ_JBHSWB010000001.1"/>
</dbReference>
<evidence type="ECO:0000256" key="1">
    <source>
        <dbReference type="SAM" id="MobiDB-lite"/>
    </source>
</evidence>
<reference evidence="3" key="1">
    <citation type="journal article" date="2019" name="Int. J. Syst. Evol. Microbiol.">
        <title>The Global Catalogue of Microorganisms (GCM) 10K type strain sequencing project: providing services to taxonomists for standard genome sequencing and annotation.</title>
        <authorList>
            <consortium name="The Broad Institute Genomics Platform"/>
            <consortium name="The Broad Institute Genome Sequencing Center for Infectious Disease"/>
            <person name="Wu L."/>
            <person name="Ma J."/>
        </authorList>
    </citation>
    <scope>NUCLEOTIDE SEQUENCE [LARGE SCALE GENOMIC DNA]</scope>
    <source>
        <strain evidence="3">CCUG 63830</strain>
    </source>
</reference>
<accession>A0ABW1ZKW0</accession>
<proteinExistence type="predicted"/>
<dbReference type="Proteomes" id="UP001596317">
    <property type="component" value="Unassembled WGS sequence"/>
</dbReference>
<keyword evidence="3" id="KW-1185">Reference proteome</keyword>
<feature type="compositionally biased region" description="Low complexity" evidence="1">
    <location>
        <begin position="224"/>
        <end position="240"/>
    </location>
</feature>
<comment type="caution">
    <text evidence="2">The sequence shown here is derived from an EMBL/GenBank/DDBJ whole genome shotgun (WGS) entry which is preliminary data.</text>
</comment>
<feature type="region of interest" description="Disordered" evidence="1">
    <location>
        <begin position="200"/>
        <end position="240"/>
    </location>
</feature>
<dbReference type="EMBL" id="JBHSWB010000001">
    <property type="protein sequence ID" value="MFC6661576.1"/>
    <property type="molecule type" value="Genomic_DNA"/>
</dbReference>
<name>A0ABW1ZKW0_9DEIO</name>
<gene>
    <name evidence="2" type="ORF">ACFP90_15450</name>
</gene>
<evidence type="ECO:0000313" key="2">
    <source>
        <dbReference type="EMBL" id="MFC6661576.1"/>
    </source>
</evidence>
<sequence>MASPENGAEGFDLQPDVQAAILWGAEQLKVNPNDLAATIGYETAGSFRPSVENEAARRKGKKGAVGFIQFTPSVGIPGLNEFLQTPKGRQCARTLGITATSVTRDSLLNMAPLEQMRFVVLYFRIPVNALPEHATYDKIYQKILAPGRNSDIWYREGDGNYEANSQFDTNKDGQITRLEAAGEIRKQGFVVNYFQPVTDASAQSAPAPRKPSPQGPSAAPPKPAAQTQAAAPKTPVPTTVNPQMGDKASFDDRVTQVLTAFTQAYHFPVTVRWQDPQGTHENSIQVQTPYFINSGSIQVSIRKNRANMSAADRAVFQQAPATARLGKASPEQMQAFAQLLVQANPFGVPPGSITGALVTGWLKKYGIGVDCSGFVSQALDTATTQLTGQDPHIGDPNVRVNRASGSLHGNNQEFEKVGTPAEVRPGDTMWLSGHIRIVLRVGPGPGGKGIQMMIAESTPNAQLPVARAQGTTTLTGVDRAIWWFADATKFTRRGLKKKTESYNWDALPTDKWETANTADIESFYFSRYRPLDRGRR</sequence>
<protein>
    <recommendedName>
        <fullName evidence="4">NlpC/P60 domain-containing protein</fullName>
    </recommendedName>
</protein>